<dbReference type="GO" id="GO:0052572">
    <property type="term" value="P:response to host immune response"/>
    <property type="evidence" value="ECO:0007669"/>
    <property type="project" value="TreeGrafter"/>
</dbReference>
<protein>
    <submittedName>
        <fullName evidence="5">PPE family protein</fullName>
    </submittedName>
</protein>
<name>A0A9X7NX50_9MYCO</name>
<evidence type="ECO:0000256" key="2">
    <source>
        <dbReference type="SAM" id="MobiDB-lite"/>
    </source>
</evidence>
<keyword evidence="6" id="KW-1185">Reference proteome</keyword>
<dbReference type="RefSeq" id="WP_046283128.1">
    <property type="nucleotide sequence ID" value="NZ_CP092430.2"/>
</dbReference>
<dbReference type="Pfam" id="PF12484">
    <property type="entry name" value="PPE-SVP"/>
    <property type="match status" value="1"/>
</dbReference>
<gene>
    <name evidence="5" type="ORF">C5U48_19480</name>
</gene>
<comment type="caution">
    <text evidence="5">The sequence shown here is derived from an EMBL/GenBank/DDBJ whole genome shotgun (WGS) entry which is preliminary data.</text>
</comment>
<evidence type="ECO:0000259" key="3">
    <source>
        <dbReference type="Pfam" id="PF00823"/>
    </source>
</evidence>
<sequence length="451" mass="45217">MVLGDFAARPPEVISGQIYTGPGAGSLLEAATAWDRLAAELNSAAAAYGSVIAGLAGEAWLGPSSVSMAAAVAPYLSWLSTTAGQAAQAAAEARAAAAAYEAVLAATVPPAMIAANRSQLMSLMATNLVGQNSAAIAATEAQYGQMWAQDVVAMIGYANASTATGTRLTLFTKPPQTRSGAAQATTAPGTAAAGALQPILDLINDLTAGYKSFWEALLGAPASALWEAFFGFAQTIGNQATWTNVVNSTTSLGIGQFKNFYRAPVVTVSKSPLHAGLSGPGLRSPAGGGTTTLSASAGSAPAVGALSVPPSWAGVTPAIRLASAALPGAGAAAVPAAGLPATLPTEAALGSMTGGMLGSPVARVVSSAKVPSKVSTAKRLKEPVQLDRVIECLQEQPDAVQHWTVDEAGLDDLVAELTLKPGIHAVHVLDDDEAAVIPGQVGTNARDYAEP</sequence>
<feature type="domain" description="PPE" evidence="3">
    <location>
        <begin position="5"/>
        <end position="168"/>
    </location>
</feature>
<organism evidence="5 6">
    <name type="scientific">Mycolicibacter virginiensis</name>
    <dbReference type="NCBI Taxonomy" id="1795032"/>
    <lineage>
        <taxon>Bacteria</taxon>
        <taxon>Bacillati</taxon>
        <taxon>Actinomycetota</taxon>
        <taxon>Actinomycetes</taxon>
        <taxon>Mycobacteriales</taxon>
        <taxon>Mycobacteriaceae</taxon>
        <taxon>Mycolicibacter</taxon>
    </lineage>
</organism>
<dbReference type="EMBL" id="PUEV01000102">
    <property type="protein sequence ID" value="PQM50574.1"/>
    <property type="molecule type" value="Genomic_DNA"/>
</dbReference>
<evidence type="ECO:0000313" key="5">
    <source>
        <dbReference type="EMBL" id="PQM50574.1"/>
    </source>
</evidence>
<dbReference type="InterPro" id="IPR000030">
    <property type="entry name" value="PPE_dom"/>
</dbReference>
<evidence type="ECO:0000256" key="1">
    <source>
        <dbReference type="ARBA" id="ARBA00010652"/>
    </source>
</evidence>
<dbReference type="InterPro" id="IPR022171">
    <property type="entry name" value="PPE_C"/>
</dbReference>
<accession>A0A9X7NX50</accession>
<comment type="similarity">
    <text evidence="1">Belongs to the mycobacterial PPE family.</text>
</comment>
<proteinExistence type="inferred from homology"/>
<dbReference type="SUPFAM" id="SSF140459">
    <property type="entry name" value="PE/PPE dimer-like"/>
    <property type="match status" value="1"/>
</dbReference>
<dbReference type="Pfam" id="PF00823">
    <property type="entry name" value="PPE"/>
    <property type="match status" value="1"/>
</dbReference>
<evidence type="ECO:0000313" key="6">
    <source>
        <dbReference type="Proteomes" id="UP000237911"/>
    </source>
</evidence>
<feature type="domain" description="PPE family C-terminal" evidence="4">
    <location>
        <begin position="294"/>
        <end position="364"/>
    </location>
</feature>
<feature type="region of interest" description="Disordered" evidence="2">
    <location>
        <begin position="275"/>
        <end position="294"/>
    </location>
</feature>
<dbReference type="PANTHER" id="PTHR46766:SF1">
    <property type="entry name" value="GLUTAMINE-RICH PROTEIN 2"/>
    <property type="match status" value="1"/>
</dbReference>
<dbReference type="Proteomes" id="UP000237911">
    <property type="component" value="Unassembled WGS sequence"/>
</dbReference>
<dbReference type="PANTHER" id="PTHR46766">
    <property type="entry name" value="GLUTAMINE-RICH PROTEIN 2"/>
    <property type="match status" value="1"/>
</dbReference>
<dbReference type="AlphaFoldDB" id="A0A9X7NX50"/>
<dbReference type="Gene3D" id="1.20.1260.20">
    <property type="entry name" value="PPE superfamily"/>
    <property type="match status" value="1"/>
</dbReference>
<dbReference type="InterPro" id="IPR038332">
    <property type="entry name" value="PPE_sf"/>
</dbReference>
<reference evidence="5 6" key="1">
    <citation type="submission" date="2018-02" db="EMBL/GenBank/DDBJ databases">
        <title>Draft genome sequence of Mycobacterium virginiense isolated from mud of a swine farm in Japan.</title>
        <authorList>
            <person name="Ohya K."/>
        </authorList>
    </citation>
    <scope>NUCLEOTIDE SEQUENCE [LARGE SCALE GENOMIC DNA]</scope>
    <source>
        <strain evidence="5 6">GF75</strain>
    </source>
</reference>
<dbReference type="FunFam" id="1.20.1260.20:FF:000001">
    <property type="entry name" value="PPE family protein PPE41"/>
    <property type="match status" value="1"/>
</dbReference>
<evidence type="ECO:0000259" key="4">
    <source>
        <dbReference type="Pfam" id="PF12484"/>
    </source>
</evidence>